<sequence length="137" mass="14743">MKNWIWVGVGGGLGALARTALEQVGTSHHLPLNFFLINVLGSFFIGMIMALSAEWGVLANQWRLFWGVGVLGGFTTFSTFMLGVHTLWQDTKGLAVLYLTGTLIAGLAAAFGGLVVIREVARMAASRTQLEETEDEG</sequence>
<organism evidence="11 12">
    <name type="scientific">Sulfobacillus thermosulfidooxidans (strain DSM 9293 / VKM B-1269 / AT-1)</name>
    <dbReference type="NCBI Taxonomy" id="929705"/>
    <lineage>
        <taxon>Bacteria</taxon>
        <taxon>Bacillati</taxon>
        <taxon>Bacillota</taxon>
        <taxon>Clostridia</taxon>
        <taxon>Eubacteriales</taxon>
        <taxon>Clostridiales Family XVII. Incertae Sedis</taxon>
        <taxon>Sulfobacillus</taxon>
    </lineage>
</organism>
<evidence type="ECO:0000313" key="12">
    <source>
        <dbReference type="Proteomes" id="UP000192660"/>
    </source>
</evidence>
<feature type="transmembrane region" description="Helical" evidence="10">
    <location>
        <begin position="64"/>
        <end position="88"/>
    </location>
</feature>
<dbReference type="OrthoDB" id="9815830at2"/>
<dbReference type="GO" id="GO:0140114">
    <property type="term" value="P:cellular detoxification of fluoride"/>
    <property type="evidence" value="ECO:0007669"/>
    <property type="project" value="UniProtKB-UniRule"/>
</dbReference>
<dbReference type="Proteomes" id="UP000192660">
    <property type="component" value="Unassembled WGS sequence"/>
</dbReference>
<evidence type="ECO:0000256" key="4">
    <source>
        <dbReference type="ARBA" id="ARBA00022989"/>
    </source>
</evidence>
<dbReference type="InterPro" id="IPR003691">
    <property type="entry name" value="FluC"/>
</dbReference>
<keyword evidence="10" id="KW-0813">Transport</keyword>
<reference evidence="12" key="1">
    <citation type="submission" date="2017-04" db="EMBL/GenBank/DDBJ databases">
        <authorList>
            <person name="Varghese N."/>
            <person name="Submissions S."/>
        </authorList>
    </citation>
    <scope>NUCLEOTIDE SEQUENCE [LARGE SCALE GENOMIC DNA]</scope>
    <source>
        <strain evidence="12">DSM 9293</strain>
    </source>
</reference>
<gene>
    <name evidence="10" type="primary">fluC</name>
    <name evidence="10" type="synonym">crcB</name>
    <name evidence="11" type="ORF">SAMN00768000_2310</name>
</gene>
<name>A0A1W1WH36_SULTA</name>
<dbReference type="GO" id="GO:0046872">
    <property type="term" value="F:metal ion binding"/>
    <property type="evidence" value="ECO:0007669"/>
    <property type="project" value="UniProtKB-KW"/>
</dbReference>
<comment type="similarity">
    <text evidence="7 10">Belongs to the fluoride channel Fluc/FEX (TC 1.A.43) family.</text>
</comment>
<dbReference type="PANTHER" id="PTHR28259:SF1">
    <property type="entry name" value="FLUORIDE EXPORT PROTEIN 1-RELATED"/>
    <property type="match status" value="1"/>
</dbReference>
<proteinExistence type="inferred from homology"/>
<evidence type="ECO:0000256" key="5">
    <source>
        <dbReference type="ARBA" id="ARBA00023136"/>
    </source>
</evidence>
<dbReference type="EMBL" id="FWWY01000001">
    <property type="protein sequence ID" value="SMC05555.1"/>
    <property type="molecule type" value="Genomic_DNA"/>
</dbReference>
<comment type="catalytic activity">
    <reaction evidence="8">
        <text>fluoride(in) = fluoride(out)</text>
        <dbReference type="Rhea" id="RHEA:76159"/>
        <dbReference type="ChEBI" id="CHEBI:17051"/>
    </reaction>
    <physiologicalReaction direction="left-to-right" evidence="8">
        <dbReference type="Rhea" id="RHEA:76160"/>
    </physiologicalReaction>
</comment>
<feature type="transmembrane region" description="Helical" evidence="10">
    <location>
        <begin position="32"/>
        <end position="52"/>
    </location>
</feature>
<accession>A0A1W1WH36</accession>
<evidence type="ECO:0000256" key="2">
    <source>
        <dbReference type="ARBA" id="ARBA00022475"/>
    </source>
</evidence>
<keyword evidence="4 10" id="KW-1133">Transmembrane helix</keyword>
<keyword evidence="12" id="KW-1185">Reference proteome</keyword>
<evidence type="ECO:0000256" key="9">
    <source>
        <dbReference type="ARBA" id="ARBA00049940"/>
    </source>
</evidence>
<keyword evidence="3 10" id="KW-0812">Transmembrane</keyword>
<dbReference type="AlphaFoldDB" id="A0A1W1WH36"/>
<keyword evidence="10" id="KW-0406">Ion transport</keyword>
<keyword evidence="10" id="KW-0479">Metal-binding</keyword>
<feature type="binding site" evidence="10">
    <location>
        <position position="75"/>
    </location>
    <ligand>
        <name>Na(+)</name>
        <dbReference type="ChEBI" id="CHEBI:29101"/>
        <note>structural</note>
    </ligand>
</feature>
<evidence type="ECO:0000256" key="1">
    <source>
        <dbReference type="ARBA" id="ARBA00004651"/>
    </source>
</evidence>
<keyword evidence="2 10" id="KW-1003">Cell membrane</keyword>
<dbReference type="HAMAP" id="MF_00454">
    <property type="entry name" value="FluC"/>
    <property type="match status" value="1"/>
</dbReference>
<dbReference type="Pfam" id="PF02537">
    <property type="entry name" value="CRCB"/>
    <property type="match status" value="1"/>
</dbReference>
<protein>
    <recommendedName>
        <fullName evidence="10">Fluoride-specific ion channel FluC</fullName>
    </recommendedName>
</protein>
<comment type="function">
    <text evidence="9 10">Fluoride-specific ion channel. Important for reducing fluoride concentration in the cell, thus reducing its toxicity.</text>
</comment>
<evidence type="ECO:0000313" key="11">
    <source>
        <dbReference type="EMBL" id="SMC05555.1"/>
    </source>
</evidence>
<evidence type="ECO:0000256" key="6">
    <source>
        <dbReference type="ARBA" id="ARBA00023303"/>
    </source>
</evidence>
<feature type="transmembrane region" description="Helical" evidence="10">
    <location>
        <begin position="94"/>
        <end position="117"/>
    </location>
</feature>
<dbReference type="STRING" id="28034.BFX07_08680"/>
<evidence type="ECO:0000256" key="3">
    <source>
        <dbReference type="ARBA" id="ARBA00022692"/>
    </source>
</evidence>
<keyword evidence="6 10" id="KW-0407">Ion channel</keyword>
<keyword evidence="10" id="KW-0915">Sodium</keyword>
<dbReference type="GO" id="GO:0062054">
    <property type="term" value="F:fluoride channel activity"/>
    <property type="evidence" value="ECO:0007669"/>
    <property type="project" value="UniProtKB-UniRule"/>
</dbReference>
<dbReference type="PANTHER" id="PTHR28259">
    <property type="entry name" value="FLUORIDE EXPORT PROTEIN 1-RELATED"/>
    <property type="match status" value="1"/>
</dbReference>
<keyword evidence="5 10" id="KW-0472">Membrane</keyword>
<dbReference type="RefSeq" id="WP_020373890.1">
    <property type="nucleotide sequence ID" value="NZ_FWWY01000001.1"/>
</dbReference>
<dbReference type="GO" id="GO:0005886">
    <property type="term" value="C:plasma membrane"/>
    <property type="evidence" value="ECO:0007669"/>
    <property type="project" value="UniProtKB-SubCell"/>
</dbReference>
<feature type="binding site" evidence="10">
    <location>
        <position position="72"/>
    </location>
    <ligand>
        <name>Na(+)</name>
        <dbReference type="ChEBI" id="CHEBI:29101"/>
        <note>structural</note>
    </ligand>
</feature>
<comment type="subcellular location">
    <subcellularLocation>
        <location evidence="1 10">Cell membrane</location>
        <topology evidence="1 10">Multi-pass membrane protein</topology>
    </subcellularLocation>
</comment>
<evidence type="ECO:0000256" key="7">
    <source>
        <dbReference type="ARBA" id="ARBA00035120"/>
    </source>
</evidence>
<evidence type="ECO:0000256" key="8">
    <source>
        <dbReference type="ARBA" id="ARBA00035585"/>
    </source>
</evidence>
<evidence type="ECO:0000256" key="10">
    <source>
        <dbReference type="HAMAP-Rule" id="MF_00454"/>
    </source>
</evidence>
<comment type="activity regulation">
    <text evidence="10">Na(+) is not transported, but it plays an essential structural role and its presence is essential for fluoride channel function.</text>
</comment>